<keyword evidence="2" id="KW-1133">Transmembrane helix</keyword>
<gene>
    <name evidence="3" type="ORF">E2C01_028989</name>
</gene>
<accession>A0A5B7ETE6</accession>
<keyword evidence="4" id="KW-1185">Reference proteome</keyword>
<dbReference type="AlphaFoldDB" id="A0A5B7ETE6"/>
<sequence>MQPEPECLGSAVSASPHLPPHAHTHTRQPEAIQTCHSCNSQRLTSVTFICLFIYVFIYALPLQQEHCVHYRVSSLQRAVSLVTQVDALVQAVSGFCASRFWLSKQIELFSQVSARQDVIAL</sequence>
<evidence type="ECO:0000313" key="3">
    <source>
        <dbReference type="EMBL" id="MPC35564.1"/>
    </source>
</evidence>
<evidence type="ECO:0000256" key="1">
    <source>
        <dbReference type="SAM" id="MobiDB-lite"/>
    </source>
</evidence>
<keyword evidence="2" id="KW-0472">Membrane</keyword>
<dbReference type="EMBL" id="VSRR010003304">
    <property type="protein sequence ID" value="MPC35564.1"/>
    <property type="molecule type" value="Genomic_DNA"/>
</dbReference>
<organism evidence="3 4">
    <name type="scientific">Portunus trituberculatus</name>
    <name type="common">Swimming crab</name>
    <name type="synonym">Neptunus trituberculatus</name>
    <dbReference type="NCBI Taxonomy" id="210409"/>
    <lineage>
        <taxon>Eukaryota</taxon>
        <taxon>Metazoa</taxon>
        <taxon>Ecdysozoa</taxon>
        <taxon>Arthropoda</taxon>
        <taxon>Crustacea</taxon>
        <taxon>Multicrustacea</taxon>
        <taxon>Malacostraca</taxon>
        <taxon>Eumalacostraca</taxon>
        <taxon>Eucarida</taxon>
        <taxon>Decapoda</taxon>
        <taxon>Pleocyemata</taxon>
        <taxon>Brachyura</taxon>
        <taxon>Eubrachyura</taxon>
        <taxon>Portunoidea</taxon>
        <taxon>Portunidae</taxon>
        <taxon>Portuninae</taxon>
        <taxon>Portunus</taxon>
    </lineage>
</organism>
<feature type="region of interest" description="Disordered" evidence="1">
    <location>
        <begin position="1"/>
        <end position="27"/>
    </location>
</feature>
<comment type="caution">
    <text evidence="3">The sequence shown here is derived from an EMBL/GenBank/DDBJ whole genome shotgun (WGS) entry which is preliminary data.</text>
</comment>
<feature type="transmembrane region" description="Helical" evidence="2">
    <location>
        <begin position="43"/>
        <end position="61"/>
    </location>
</feature>
<dbReference type="Proteomes" id="UP000324222">
    <property type="component" value="Unassembled WGS sequence"/>
</dbReference>
<evidence type="ECO:0000313" key="4">
    <source>
        <dbReference type="Proteomes" id="UP000324222"/>
    </source>
</evidence>
<name>A0A5B7ETE6_PORTR</name>
<evidence type="ECO:0000256" key="2">
    <source>
        <dbReference type="SAM" id="Phobius"/>
    </source>
</evidence>
<proteinExistence type="predicted"/>
<reference evidence="3 4" key="1">
    <citation type="submission" date="2019-05" db="EMBL/GenBank/DDBJ databases">
        <title>Another draft genome of Portunus trituberculatus and its Hox gene families provides insights of decapod evolution.</title>
        <authorList>
            <person name="Jeong J.-H."/>
            <person name="Song I."/>
            <person name="Kim S."/>
            <person name="Choi T."/>
            <person name="Kim D."/>
            <person name="Ryu S."/>
            <person name="Kim W."/>
        </authorList>
    </citation>
    <scope>NUCLEOTIDE SEQUENCE [LARGE SCALE GENOMIC DNA]</scope>
    <source>
        <tissue evidence="3">Muscle</tissue>
    </source>
</reference>
<protein>
    <submittedName>
        <fullName evidence="3">Uncharacterized protein</fullName>
    </submittedName>
</protein>
<keyword evidence="2" id="KW-0812">Transmembrane</keyword>